<gene>
    <name evidence="1" type="ORF">GCM10011512_24730</name>
</gene>
<dbReference type="RefSeq" id="WP_188668735.1">
    <property type="nucleotide sequence ID" value="NZ_BMJI01000018.1"/>
</dbReference>
<evidence type="ECO:0000313" key="2">
    <source>
        <dbReference type="Proteomes" id="UP000597761"/>
    </source>
</evidence>
<keyword evidence="2" id="KW-1185">Reference proteome</keyword>
<organism evidence="1 2">
    <name type="scientific">Tersicoccus solisilvae</name>
    <dbReference type="NCBI Taxonomy" id="1882339"/>
    <lineage>
        <taxon>Bacteria</taxon>
        <taxon>Bacillati</taxon>
        <taxon>Actinomycetota</taxon>
        <taxon>Actinomycetes</taxon>
        <taxon>Micrococcales</taxon>
        <taxon>Micrococcaceae</taxon>
        <taxon>Tersicoccus</taxon>
    </lineage>
</organism>
<accession>A0ABQ1PGF9</accession>
<dbReference type="InterPro" id="IPR052184">
    <property type="entry name" value="SDR_enzymes"/>
</dbReference>
<name>A0ABQ1PGF9_9MICC</name>
<protein>
    <submittedName>
        <fullName evidence="1">Short-chain dehydrogenase</fullName>
    </submittedName>
</protein>
<dbReference type="InterPro" id="IPR036291">
    <property type="entry name" value="NAD(P)-bd_dom_sf"/>
</dbReference>
<proteinExistence type="predicted"/>
<dbReference type="Pfam" id="PF00106">
    <property type="entry name" value="adh_short"/>
    <property type="match status" value="1"/>
</dbReference>
<comment type="caution">
    <text evidence="1">The sequence shown here is derived from an EMBL/GenBank/DDBJ whole genome shotgun (WGS) entry which is preliminary data.</text>
</comment>
<dbReference type="InterPro" id="IPR002347">
    <property type="entry name" value="SDR_fam"/>
</dbReference>
<evidence type="ECO:0000313" key="1">
    <source>
        <dbReference type="EMBL" id="GGC96752.1"/>
    </source>
</evidence>
<dbReference type="Proteomes" id="UP000597761">
    <property type="component" value="Unassembled WGS sequence"/>
</dbReference>
<dbReference type="EMBL" id="BMJI01000018">
    <property type="protein sequence ID" value="GGC96752.1"/>
    <property type="molecule type" value="Genomic_DNA"/>
</dbReference>
<dbReference type="PANTHER" id="PTHR45458:SF1">
    <property type="entry name" value="SHORT CHAIN DEHYDROGENASE"/>
    <property type="match status" value="1"/>
</dbReference>
<dbReference type="PANTHER" id="PTHR45458">
    <property type="entry name" value="SHORT-CHAIN DEHYDROGENASE/REDUCTASE SDR"/>
    <property type="match status" value="1"/>
</dbReference>
<dbReference type="PRINTS" id="PR00081">
    <property type="entry name" value="GDHRDH"/>
</dbReference>
<dbReference type="Gene3D" id="3.40.50.720">
    <property type="entry name" value="NAD(P)-binding Rossmann-like Domain"/>
    <property type="match status" value="1"/>
</dbReference>
<dbReference type="SUPFAM" id="SSF51735">
    <property type="entry name" value="NAD(P)-binding Rossmann-fold domains"/>
    <property type="match status" value="1"/>
</dbReference>
<reference evidence="2" key="1">
    <citation type="journal article" date="2019" name="Int. J. Syst. Evol. Microbiol.">
        <title>The Global Catalogue of Microorganisms (GCM) 10K type strain sequencing project: providing services to taxonomists for standard genome sequencing and annotation.</title>
        <authorList>
            <consortium name="The Broad Institute Genomics Platform"/>
            <consortium name="The Broad Institute Genome Sequencing Center for Infectious Disease"/>
            <person name="Wu L."/>
            <person name="Ma J."/>
        </authorList>
    </citation>
    <scope>NUCLEOTIDE SEQUENCE [LARGE SCALE GENOMIC DNA]</scope>
    <source>
        <strain evidence="2">CGMCC 1.15480</strain>
    </source>
</reference>
<sequence>MADQQVPTTLIVGASRGLGHGIAAELAGRGWHVIGTARHPSAPTPLRELADRTHGQEAAGRVDVERLDVTDPEQIAALRQRLAGRPLHLLFVNAGTTTGEDTPIGAVPEADFVDVMVTNALGPLRVIEALQDLVPDDGLIGVMTSGQGSITNNTTGRREVYRASKAALNMLMRSFAARQSGTRRALLLLAPGWIKTDLGGPDAPYTLEESVPLIVDVLLAKRGRPGLEYLDRNGDTVPW</sequence>